<evidence type="ECO:0000313" key="4">
    <source>
        <dbReference type="Proteomes" id="UP000313312"/>
    </source>
</evidence>
<feature type="compositionally biased region" description="Polar residues" evidence="1">
    <location>
        <begin position="153"/>
        <end position="166"/>
    </location>
</feature>
<dbReference type="Gene3D" id="1.10.260.40">
    <property type="entry name" value="lambda repressor-like DNA-binding domains"/>
    <property type="match status" value="1"/>
</dbReference>
<feature type="transmembrane region" description="Helical" evidence="2">
    <location>
        <begin position="124"/>
        <end position="146"/>
    </location>
</feature>
<dbReference type="CDD" id="cd00093">
    <property type="entry name" value="HTH_XRE"/>
    <property type="match status" value="1"/>
</dbReference>
<dbReference type="InterPro" id="IPR001387">
    <property type="entry name" value="Cro/C1-type_HTH"/>
</dbReference>
<feature type="compositionally biased region" description="Basic residues" evidence="1">
    <location>
        <begin position="172"/>
        <end position="184"/>
    </location>
</feature>
<evidence type="ECO:0000256" key="2">
    <source>
        <dbReference type="SAM" id="Phobius"/>
    </source>
</evidence>
<keyword evidence="2" id="KW-0812">Transmembrane</keyword>
<sequence length="294" mass="31982">MTEENLNPKMNIGEKLKSAREKAGLSIDEVQKDTKIQKKYLVAIENDDFEALPGKFYVRAFVKTFANAVGLNGDKFVEDYLPNNNVTGEVKSDAKPVKDQALTASRVVRPTPTETKAKMDFRKYLPLGVIAVIVVIVLVVVGFAVVKTHNDSSDSAPTNSKVTVSNDDVKKKPAKKKVTKKTTLKKGETKVEPVKDSTSDFTVQTGDDTSKLELSATRFTTASVKINGNQVWTGSLTPTVGHSVDIPKDAKEVNISLNNAPISSVKLNNKAVVMSAPAQGQSATQRQMNLKFNN</sequence>
<dbReference type="InterPro" id="IPR050400">
    <property type="entry name" value="Bact_Cytoskel_RodZ"/>
</dbReference>
<feature type="region of interest" description="Disordered" evidence="1">
    <location>
        <begin position="150"/>
        <end position="193"/>
    </location>
</feature>
<comment type="caution">
    <text evidence="3">The sequence shown here is derived from an EMBL/GenBank/DDBJ whole genome shotgun (WGS) entry which is preliminary data.</text>
</comment>
<protein>
    <recommendedName>
        <fullName evidence="5">DUF4115 domain-containing protein</fullName>
    </recommendedName>
</protein>
<evidence type="ECO:0008006" key="5">
    <source>
        <dbReference type="Google" id="ProtNLM"/>
    </source>
</evidence>
<dbReference type="RefSeq" id="WP_139570996.1">
    <property type="nucleotide sequence ID" value="NZ_JARBEV010000001.1"/>
</dbReference>
<dbReference type="GO" id="GO:0003677">
    <property type="term" value="F:DNA binding"/>
    <property type="evidence" value="ECO:0007669"/>
    <property type="project" value="InterPro"/>
</dbReference>
<dbReference type="PANTHER" id="PTHR34475">
    <property type="match status" value="1"/>
</dbReference>
<dbReference type="AlphaFoldDB" id="A0A5C4TMK5"/>
<dbReference type="Pfam" id="PF13413">
    <property type="entry name" value="HTH_25"/>
    <property type="match status" value="1"/>
</dbReference>
<organism evidence="3 4">
    <name type="scientific">Fructilactobacillus sanfranciscensis</name>
    <name type="common">Lactobacillus sanfranciscensis</name>
    <dbReference type="NCBI Taxonomy" id="1625"/>
    <lineage>
        <taxon>Bacteria</taxon>
        <taxon>Bacillati</taxon>
        <taxon>Bacillota</taxon>
        <taxon>Bacilli</taxon>
        <taxon>Lactobacillales</taxon>
        <taxon>Lactobacillaceae</taxon>
        <taxon>Fructilactobacillus</taxon>
    </lineage>
</organism>
<evidence type="ECO:0000256" key="1">
    <source>
        <dbReference type="SAM" id="MobiDB-lite"/>
    </source>
</evidence>
<dbReference type="PANTHER" id="PTHR34475:SF1">
    <property type="entry name" value="CYTOSKELETON PROTEIN RODZ"/>
    <property type="match status" value="1"/>
</dbReference>
<reference evidence="3 4" key="1">
    <citation type="submission" date="2018-05" db="EMBL/GenBank/DDBJ databases">
        <title>Lactobacillus sanfranciscensis Ah4 draft denome sequence.</title>
        <authorList>
            <person name="Zhang G."/>
        </authorList>
    </citation>
    <scope>NUCLEOTIDE SEQUENCE [LARGE SCALE GENOMIC DNA]</scope>
    <source>
        <strain evidence="3 4">Ah4</strain>
    </source>
</reference>
<dbReference type="Proteomes" id="UP000313312">
    <property type="component" value="Unassembled WGS sequence"/>
</dbReference>
<evidence type="ECO:0000313" key="3">
    <source>
        <dbReference type="EMBL" id="TNK91145.1"/>
    </source>
</evidence>
<proteinExistence type="predicted"/>
<gene>
    <name evidence="3" type="ORF">DID87_00230</name>
</gene>
<name>A0A5C4TMK5_FRUSA</name>
<dbReference type="SUPFAM" id="SSF47413">
    <property type="entry name" value="lambda repressor-like DNA-binding domains"/>
    <property type="match status" value="1"/>
</dbReference>
<dbReference type="InterPro" id="IPR010982">
    <property type="entry name" value="Lambda_DNA-bd_dom_sf"/>
</dbReference>
<keyword evidence="2" id="KW-0472">Membrane</keyword>
<accession>A0A5C4TMK5</accession>
<dbReference type="EMBL" id="QFCR01000001">
    <property type="protein sequence ID" value="TNK91145.1"/>
    <property type="molecule type" value="Genomic_DNA"/>
</dbReference>
<keyword evidence="2" id="KW-1133">Transmembrane helix</keyword>